<dbReference type="PANTHER" id="PTHR37540">
    <property type="entry name" value="TRANSCRIPTION FACTOR (ACR-2), PUTATIVE-RELATED-RELATED"/>
    <property type="match status" value="1"/>
</dbReference>
<dbReference type="GeneID" id="27355709"/>
<evidence type="ECO:0008006" key="4">
    <source>
        <dbReference type="Google" id="ProtNLM"/>
    </source>
</evidence>
<dbReference type="STRING" id="215243.A0A0D2DQR3"/>
<dbReference type="Proteomes" id="UP000053342">
    <property type="component" value="Unassembled WGS sequence"/>
</dbReference>
<keyword evidence="3" id="KW-1185">Reference proteome</keyword>
<accession>A0A0D2DQR3</accession>
<dbReference type="AlphaFoldDB" id="A0A0D2DQR3"/>
<dbReference type="PANTHER" id="PTHR37540:SF10">
    <property type="entry name" value="SIGMA-70 REGION 2 FAMILY PROTEIN"/>
    <property type="match status" value="1"/>
</dbReference>
<name>A0A0D2DQR3_9EURO</name>
<evidence type="ECO:0000313" key="3">
    <source>
        <dbReference type="Proteomes" id="UP000053342"/>
    </source>
</evidence>
<dbReference type="OrthoDB" id="4158087at2759"/>
<dbReference type="HOGENOM" id="CLU_026641_0_0_1"/>
<evidence type="ECO:0000256" key="1">
    <source>
        <dbReference type="SAM" id="MobiDB-lite"/>
    </source>
</evidence>
<sequence>MMSSSTKKPPKRFHFIDNTDITSAGQNSTQVRRHVMQEYMREKRWQARARVDSNDDYEISVRSRQEKLAQLPRTRTRQRQPKKQLAGHGDLSSTAMEPFSRAKSQGNDRQRRWPSDFVHNPRCDFPERRAKGHLQRPGFHLDTTAFAKLFDLMQDQQRHPAKRPSMLPWTSLSCGSWVRAARFLQPQSMLSAARTDPFDSLPVTLDHEDEQLFDFYATVMPACSYGLDKPNAQNWFLSVFIPEAMSGALCFENTILTHAASTKDRMSGIDQSRSTIERRIRASQRLLDHHRQFPGDTSNTTISATLFAAALEFLDSSTEQQKLGWMYWSTALQKIRERGGPSELVQHKRLQMLVNWCDYTFPGCHPYSVDINFHTDNMEAMAIARAEVSEQCTEFITFLKCTEQLALVQAGMQRNPISKSRQQIRFSTFLPGQPLHALLTPADASNYSESCRYRQIMSRLAILMTINITIWEYRHSPELSEKFFLELVENVAHNGFARHASVEALLQILISGSRHSSLQHAERPWFVGRMLQIAKRLSRPSFDRLNKLLFSCTTLGTDVKPIMENWQNDLRTEILSSPIVSCYSRFTRETI</sequence>
<dbReference type="EMBL" id="KN847334">
    <property type="protein sequence ID" value="KIW45233.1"/>
    <property type="molecule type" value="Genomic_DNA"/>
</dbReference>
<protein>
    <recommendedName>
        <fullName evidence="4">Tachykinin family protein</fullName>
    </recommendedName>
</protein>
<feature type="region of interest" description="Disordered" evidence="1">
    <location>
        <begin position="64"/>
        <end position="118"/>
    </location>
</feature>
<dbReference type="VEuPathDB" id="FungiDB:PV06_03635"/>
<dbReference type="RefSeq" id="XP_016265449.1">
    <property type="nucleotide sequence ID" value="XM_016404444.1"/>
</dbReference>
<feature type="compositionally biased region" description="Basic and acidic residues" evidence="1">
    <location>
        <begin position="106"/>
        <end position="118"/>
    </location>
</feature>
<evidence type="ECO:0000313" key="2">
    <source>
        <dbReference type="EMBL" id="KIW45233.1"/>
    </source>
</evidence>
<proteinExistence type="predicted"/>
<organism evidence="2 3">
    <name type="scientific">Exophiala oligosperma</name>
    <dbReference type="NCBI Taxonomy" id="215243"/>
    <lineage>
        <taxon>Eukaryota</taxon>
        <taxon>Fungi</taxon>
        <taxon>Dikarya</taxon>
        <taxon>Ascomycota</taxon>
        <taxon>Pezizomycotina</taxon>
        <taxon>Eurotiomycetes</taxon>
        <taxon>Chaetothyriomycetidae</taxon>
        <taxon>Chaetothyriales</taxon>
        <taxon>Herpotrichiellaceae</taxon>
        <taxon>Exophiala</taxon>
    </lineage>
</organism>
<gene>
    <name evidence="2" type="ORF">PV06_03635</name>
</gene>
<reference evidence="2 3" key="1">
    <citation type="submission" date="2015-01" db="EMBL/GenBank/DDBJ databases">
        <title>The Genome Sequence of Exophiala oligosperma CBS72588.</title>
        <authorList>
            <consortium name="The Broad Institute Genomics Platform"/>
            <person name="Cuomo C."/>
            <person name="de Hoog S."/>
            <person name="Gorbushina A."/>
            <person name="Stielow B."/>
            <person name="Teixiera M."/>
            <person name="Abouelleil A."/>
            <person name="Chapman S.B."/>
            <person name="Priest M."/>
            <person name="Young S.K."/>
            <person name="Wortman J."/>
            <person name="Nusbaum C."/>
            <person name="Birren B."/>
        </authorList>
    </citation>
    <scope>NUCLEOTIDE SEQUENCE [LARGE SCALE GENOMIC DNA]</scope>
    <source>
        <strain evidence="2 3">CBS 72588</strain>
    </source>
</reference>